<protein>
    <submittedName>
        <fullName evidence="2">CRISPR-associated protein, TM1812 family</fullName>
    </submittedName>
</protein>
<gene>
    <name evidence="2" type="ORF">JMUB3936_1070</name>
</gene>
<keyword evidence="1" id="KW-0175">Coiled coil</keyword>
<accession>A0A510KT11</accession>
<evidence type="ECO:0000313" key="3">
    <source>
        <dbReference type="Proteomes" id="UP000321944"/>
    </source>
</evidence>
<dbReference type="OrthoDB" id="9777703at2"/>
<organism evidence="2 3">
    <name type="scientific">Leptotrichia wadei</name>
    <dbReference type="NCBI Taxonomy" id="157687"/>
    <lineage>
        <taxon>Bacteria</taxon>
        <taxon>Fusobacteriati</taxon>
        <taxon>Fusobacteriota</taxon>
        <taxon>Fusobacteriia</taxon>
        <taxon>Fusobacteriales</taxon>
        <taxon>Leptotrichiaceae</taxon>
        <taxon>Leptotrichia</taxon>
    </lineage>
</organism>
<dbReference type="RefSeq" id="WP_147003550.1">
    <property type="nucleotide sequence ID" value="NZ_AP019841.1"/>
</dbReference>
<dbReference type="EMBL" id="AP019841">
    <property type="protein sequence ID" value="BBM54786.1"/>
    <property type="molecule type" value="Genomic_DNA"/>
</dbReference>
<dbReference type="InterPro" id="IPR011742">
    <property type="entry name" value="CRISPR-assoc_prot_TM1812"/>
</dbReference>
<sequence>MEKGKSRRVFLSFLGLGNPEIGYRESSYIDKDKNKISKNVKYVQNAVVEIEENNFDEKYIFCTEEVLKKRFNELEKEKNYKYKSIEIVKGKDEEEIWAIFQKIYDVLEENDEVTFDVTHSYRFLPMLGLLLLQHAKFLKNIKVKKLCYGAFEMKYMAKDDNDNEIEVSPIMDFTSFSKLQDWSLSGYSFVKTGMAEHFSALAKKEFKSKSKDVDMDKLNFGNVSKKLEDIALDIYTNRGINIVEGKKIKNIRKEMEKMKKDLYPPFTLVIDKIEKDIHNFKIKNVNNVFYAVEWCIEKKLFQQGITMLQEGLITFLLDKVNIDYTNKNKRKEFSNFIGLENIKEYSGDIKKMQNIVKKLNERKIDFQKLKSLYGNIKNIRNDINHGGFNLKDNKENGEPRSKIDSLTFRNTLEKNFKKIKEIVFDAE</sequence>
<name>A0A510KT11_9FUSO</name>
<dbReference type="InterPro" id="IPR013383">
    <property type="entry name" value="CRISPR-assoc_prot_DxTHG_CS"/>
</dbReference>
<dbReference type="NCBIfam" id="TIGR02549">
    <property type="entry name" value="CRISPR_DxTHG"/>
    <property type="match status" value="1"/>
</dbReference>
<dbReference type="AlphaFoldDB" id="A0A510KT11"/>
<proteinExistence type="predicted"/>
<reference evidence="2 3" key="1">
    <citation type="submission" date="2019-07" db="EMBL/GenBank/DDBJ databases">
        <title>Complete Genome Sequence of Leptotrichia wadei Strain JMUB3936.</title>
        <authorList>
            <person name="Watanabe S."/>
            <person name="Cui L."/>
        </authorList>
    </citation>
    <scope>NUCLEOTIDE SEQUENCE [LARGE SCALE GENOMIC DNA]</scope>
    <source>
        <strain evidence="2 3">JMUB3936</strain>
    </source>
</reference>
<dbReference type="Proteomes" id="UP000321944">
    <property type="component" value="Chromosome"/>
</dbReference>
<feature type="coiled-coil region" evidence="1">
    <location>
        <begin position="342"/>
        <end position="369"/>
    </location>
</feature>
<dbReference type="NCBIfam" id="TIGR02221">
    <property type="entry name" value="cas_TM1812"/>
    <property type="match status" value="1"/>
</dbReference>
<evidence type="ECO:0000256" key="1">
    <source>
        <dbReference type="SAM" id="Coils"/>
    </source>
</evidence>
<evidence type="ECO:0000313" key="2">
    <source>
        <dbReference type="EMBL" id="BBM54786.1"/>
    </source>
</evidence>